<evidence type="ECO:0008006" key="2">
    <source>
        <dbReference type="Google" id="ProtNLM"/>
    </source>
</evidence>
<accession>A0A7V1PU24</accession>
<protein>
    <recommendedName>
        <fullName evidence="2">Type II toxin-antitoxin system HicA family toxin</fullName>
    </recommendedName>
</protein>
<name>A0A7V1PU24_CALAY</name>
<evidence type="ECO:0000313" key="1">
    <source>
        <dbReference type="EMBL" id="HED09957.1"/>
    </source>
</evidence>
<dbReference type="EMBL" id="DRLD01000125">
    <property type="protein sequence ID" value="HED09957.1"/>
    <property type="molecule type" value="Genomic_DNA"/>
</dbReference>
<proteinExistence type="predicted"/>
<reference evidence="1" key="1">
    <citation type="journal article" date="2020" name="mSystems">
        <title>Genome- and Community-Level Interaction Insights into Carbon Utilization and Element Cycling Functions of Hydrothermarchaeota in Hydrothermal Sediment.</title>
        <authorList>
            <person name="Zhou Z."/>
            <person name="Liu Y."/>
            <person name="Xu W."/>
            <person name="Pan J."/>
            <person name="Luo Z.H."/>
            <person name="Li M."/>
        </authorList>
    </citation>
    <scope>NUCLEOTIDE SEQUENCE [LARGE SCALE GENOMIC DNA]</scope>
    <source>
        <strain evidence="1">HyVt-456</strain>
    </source>
</reference>
<gene>
    <name evidence="1" type="ORF">ENJ10_04665</name>
</gene>
<dbReference type="AlphaFoldDB" id="A0A7V1PU24"/>
<organism evidence="1">
    <name type="scientific">Caldithrix abyssi</name>
    <dbReference type="NCBI Taxonomy" id="187145"/>
    <lineage>
        <taxon>Bacteria</taxon>
        <taxon>Pseudomonadati</taxon>
        <taxon>Calditrichota</taxon>
        <taxon>Calditrichia</taxon>
        <taxon>Calditrichales</taxon>
        <taxon>Calditrichaceae</taxon>
        <taxon>Caldithrix</taxon>
    </lineage>
</organism>
<comment type="caution">
    <text evidence="1">The sequence shown here is derived from an EMBL/GenBank/DDBJ whole genome shotgun (WGS) entry which is preliminary data.</text>
</comment>
<sequence>MIRMREAIELYRKSYAARSQPLPHDHDHPVLDKKIRFNVISIQQMSALLQKSGYHLEHADSRHRLFRNTRFPFNRLVLPECPELSPLIISKIFGKENVIYVNKKQLKANTA</sequence>
<dbReference type="Proteomes" id="UP000886005">
    <property type="component" value="Unassembled WGS sequence"/>
</dbReference>